<keyword evidence="6 7" id="KW-0012">Acyltransferase</keyword>
<reference evidence="9" key="1">
    <citation type="submission" date="2010-01" db="EMBL/GenBank/DDBJ databases">
        <title>Genome fragments of uncultured bacteria from the North Pacific subtropical Gyre.</title>
        <authorList>
            <person name="Pham V.D."/>
            <person name="Delong E.F."/>
        </authorList>
    </citation>
    <scope>NUCLEOTIDE SEQUENCE</scope>
</reference>
<feature type="domain" description="UDP-3-O-[3-hydroxymyristoyl] glucosamine N-acyltransferase non-repeat region" evidence="8">
    <location>
        <begin position="35"/>
        <end position="99"/>
    </location>
</feature>
<dbReference type="InterPro" id="IPR020573">
    <property type="entry name" value="UDP_GlcNAc_AcTrfase_non-rep"/>
</dbReference>
<dbReference type="CDD" id="cd03352">
    <property type="entry name" value="LbH_LpxD"/>
    <property type="match status" value="1"/>
</dbReference>
<dbReference type="EMBL" id="GU567993">
    <property type="protein sequence ID" value="ADI22666.1"/>
    <property type="molecule type" value="Genomic_DNA"/>
</dbReference>
<evidence type="ECO:0000256" key="1">
    <source>
        <dbReference type="ARBA" id="ARBA00022516"/>
    </source>
</evidence>
<dbReference type="GO" id="GO:0016020">
    <property type="term" value="C:membrane"/>
    <property type="evidence" value="ECO:0007669"/>
    <property type="project" value="GOC"/>
</dbReference>
<evidence type="ECO:0000256" key="2">
    <source>
        <dbReference type="ARBA" id="ARBA00022556"/>
    </source>
</evidence>
<comment type="pathway">
    <text evidence="7">Bacterial outer membrane biogenesis; LPS lipid A biosynthesis.</text>
</comment>
<dbReference type="InterPro" id="IPR011004">
    <property type="entry name" value="Trimer_LpxA-like_sf"/>
</dbReference>
<keyword evidence="3 7" id="KW-0808">Transferase</keyword>
<organism evidence="9">
    <name type="scientific">uncultured Gemmatimonadales bacterium HF0500_22O06</name>
    <dbReference type="NCBI Taxonomy" id="723615"/>
    <lineage>
        <taxon>Bacteria</taxon>
        <taxon>Pseudomonadati</taxon>
        <taxon>Gemmatimonadota</taxon>
        <taxon>Gemmatimonadia</taxon>
        <taxon>Gemmatimonadales</taxon>
        <taxon>environmental samples</taxon>
    </lineage>
</organism>
<gene>
    <name evidence="7" type="primary">lpxD</name>
</gene>
<dbReference type="InterPro" id="IPR007691">
    <property type="entry name" value="LpxD"/>
</dbReference>
<comment type="similarity">
    <text evidence="7">Belongs to the transferase hexapeptide repeat family. LpxD subfamily.</text>
</comment>
<dbReference type="GO" id="GO:0009245">
    <property type="term" value="P:lipid A biosynthetic process"/>
    <property type="evidence" value="ECO:0007669"/>
    <property type="project" value="UniProtKB-UniRule"/>
</dbReference>
<evidence type="ECO:0000259" key="8">
    <source>
        <dbReference type="Pfam" id="PF04613"/>
    </source>
</evidence>
<dbReference type="Gene3D" id="2.160.10.10">
    <property type="entry name" value="Hexapeptide repeat proteins"/>
    <property type="match status" value="1"/>
</dbReference>
<feature type="active site" description="Proton acceptor" evidence="7">
    <location>
        <position position="251"/>
    </location>
</feature>
<keyword evidence="5 7" id="KW-0443">Lipid metabolism</keyword>
<dbReference type="InterPro" id="IPR001451">
    <property type="entry name" value="Hexapep"/>
</dbReference>
<dbReference type="PANTHER" id="PTHR43378">
    <property type="entry name" value="UDP-3-O-ACYLGLUCOSAMINE N-ACYLTRANSFERASE"/>
    <property type="match status" value="1"/>
</dbReference>
<sequence length="360" mass="38323">MSENRRRNCQSAGLTMKEIAELVGGKLEGDGGLWVSGIGPVDEADAGQMAFLARKRYARYVPGSRASSFLVSSDLQVYVPSHAPRIIVEEPYRALRTLLKRFHPPQPHSARVHPTAVIGLGVELGNGVSVGPYAVIEDDAQIGDGCRIGPHCVIGRGSSLGKECLLHPQVVTYEETVIGDRVVVHSGVRLGSDGFGFTLVDDVHLKIPQVGRCVIEDDVEIGANATIDRGSLGDTVVGRGSKTDNLVHLAHNVKVGAGSLFAALVGVAGSTRIGKGVWMGGQVGVSDHLDIGDGARLAIATKLMRDVPDGQTVSGHPAREHREQLKKQANLSRLPSLVERIGMLEEKLADLLEGEVEMEP</sequence>
<dbReference type="NCBIfam" id="NF002060">
    <property type="entry name" value="PRK00892.1"/>
    <property type="match status" value="1"/>
</dbReference>
<keyword evidence="1 7" id="KW-0444">Lipid biosynthesis</keyword>
<dbReference type="GO" id="GO:0016410">
    <property type="term" value="F:N-acyltransferase activity"/>
    <property type="evidence" value="ECO:0007669"/>
    <property type="project" value="InterPro"/>
</dbReference>
<dbReference type="SUPFAM" id="SSF51161">
    <property type="entry name" value="Trimeric LpxA-like enzymes"/>
    <property type="match status" value="1"/>
</dbReference>
<dbReference type="NCBIfam" id="TIGR01853">
    <property type="entry name" value="lipid_A_lpxD"/>
    <property type="match status" value="1"/>
</dbReference>
<proteinExistence type="inferred from homology"/>
<evidence type="ECO:0000256" key="7">
    <source>
        <dbReference type="HAMAP-Rule" id="MF_00523"/>
    </source>
</evidence>
<dbReference type="PANTHER" id="PTHR43378:SF2">
    <property type="entry name" value="UDP-3-O-ACYLGLUCOSAMINE N-ACYLTRANSFERASE 1, MITOCHONDRIAL-RELATED"/>
    <property type="match status" value="1"/>
</dbReference>
<accession>E7C5E2</accession>
<comment type="catalytic activity">
    <reaction evidence="7">
        <text>a UDP-3-O-[(3R)-3-hydroxyacyl]-alpha-D-glucosamine + a (3R)-hydroxyacyl-[ACP] = a UDP-2-N,3-O-bis[(3R)-3-hydroxyacyl]-alpha-D-glucosamine + holo-[ACP] + H(+)</text>
        <dbReference type="Rhea" id="RHEA:53836"/>
        <dbReference type="Rhea" id="RHEA-COMP:9685"/>
        <dbReference type="Rhea" id="RHEA-COMP:9945"/>
        <dbReference type="ChEBI" id="CHEBI:15378"/>
        <dbReference type="ChEBI" id="CHEBI:64479"/>
        <dbReference type="ChEBI" id="CHEBI:78827"/>
        <dbReference type="ChEBI" id="CHEBI:137740"/>
        <dbReference type="ChEBI" id="CHEBI:137748"/>
        <dbReference type="EC" id="2.3.1.191"/>
    </reaction>
</comment>
<comment type="function">
    <text evidence="7">Catalyzes the N-acylation of UDP-3-O-acylglucosamine using 3-hydroxyacyl-ACP as the acyl donor. Is involved in the biosynthesis of lipid A, a phosphorylated glycolipid that anchors the lipopolysaccharide to the outer membrane of the cell.</text>
</comment>
<dbReference type="GO" id="GO:0103118">
    <property type="term" value="F:UDP-3-O-[(3R)-3-hydroxyacyl]-glucosamine N-acyltransferase activity"/>
    <property type="evidence" value="ECO:0007669"/>
    <property type="project" value="UniProtKB-EC"/>
</dbReference>
<protein>
    <recommendedName>
        <fullName evidence="7">UDP-3-O-acylglucosamine N-acyltransferase</fullName>
        <ecNumber evidence="7">2.3.1.191</ecNumber>
    </recommendedName>
</protein>
<dbReference type="AlphaFoldDB" id="E7C5E2"/>
<evidence type="ECO:0000256" key="5">
    <source>
        <dbReference type="ARBA" id="ARBA00023098"/>
    </source>
</evidence>
<dbReference type="HAMAP" id="MF_00523">
    <property type="entry name" value="LpxD"/>
    <property type="match status" value="1"/>
</dbReference>
<evidence type="ECO:0000256" key="3">
    <source>
        <dbReference type="ARBA" id="ARBA00022679"/>
    </source>
</evidence>
<dbReference type="Pfam" id="PF04613">
    <property type="entry name" value="LpxD"/>
    <property type="match status" value="1"/>
</dbReference>
<dbReference type="UniPathway" id="UPA00973"/>
<evidence type="ECO:0000256" key="6">
    <source>
        <dbReference type="ARBA" id="ARBA00023315"/>
    </source>
</evidence>
<dbReference type="EC" id="2.3.1.191" evidence="7"/>
<evidence type="ECO:0000256" key="4">
    <source>
        <dbReference type="ARBA" id="ARBA00022737"/>
    </source>
</evidence>
<name>E7C5E2_9BACT</name>
<keyword evidence="2 7" id="KW-0441">Lipid A biosynthesis</keyword>
<dbReference type="Gene3D" id="3.40.1390.10">
    <property type="entry name" value="MurE/MurF, N-terminal domain"/>
    <property type="match status" value="1"/>
</dbReference>
<comment type="subunit">
    <text evidence="7">Homotrimer.</text>
</comment>
<keyword evidence="4 7" id="KW-0677">Repeat</keyword>
<dbReference type="Pfam" id="PF00132">
    <property type="entry name" value="Hexapep"/>
    <property type="match status" value="1"/>
</dbReference>
<evidence type="ECO:0000313" key="9">
    <source>
        <dbReference type="EMBL" id="ADI22666.1"/>
    </source>
</evidence>